<dbReference type="EMBL" id="CAJJDN010000211">
    <property type="protein sequence ID" value="CAD8129233.1"/>
    <property type="molecule type" value="Genomic_DNA"/>
</dbReference>
<feature type="compositionally biased region" description="Basic and acidic residues" evidence="1">
    <location>
        <begin position="1"/>
        <end position="19"/>
    </location>
</feature>
<sequence>MQNLEQSKRKEQNSNEKQTEQTYPQESIKKPKTNQFDKNNKIDESHWFRQYYSLMCVGLNGINFSQFADLEKCHKKLNLKELELD</sequence>
<dbReference type="Proteomes" id="UP000692954">
    <property type="component" value="Unassembled WGS sequence"/>
</dbReference>
<proteinExistence type="predicted"/>
<feature type="region of interest" description="Disordered" evidence="1">
    <location>
        <begin position="1"/>
        <end position="39"/>
    </location>
</feature>
<protein>
    <submittedName>
        <fullName evidence="2">Uncharacterized protein</fullName>
    </submittedName>
</protein>
<reference evidence="2" key="1">
    <citation type="submission" date="2021-01" db="EMBL/GenBank/DDBJ databases">
        <authorList>
            <consortium name="Genoscope - CEA"/>
            <person name="William W."/>
        </authorList>
    </citation>
    <scope>NUCLEOTIDE SEQUENCE</scope>
</reference>
<evidence type="ECO:0000313" key="2">
    <source>
        <dbReference type="EMBL" id="CAD8129233.1"/>
    </source>
</evidence>
<dbReference type="AlphaFoldDB" id="A0A8S1RPE1"/>
<evidence type="ECO:0000313" key="3">
    <source>
        <dbReference type="Proteomes" id="UP000692954"/>
    </source>
</evidence>
<gene>
    <name evidence="2" type="ORF">PSON_ATCC_30995.1.T2110015</name>
</gene>
<evidence type="ECO:0000256" key="1">
    <source>
        <dbReference type="SAM" id="MobiDB-lite"/>
    </source>
</evidence>
<accession>A0A8S1RPE1</accession>
<name>A0A8S1RPE1_9CILI</name>
<comment type="caution">
    <text evidence="2">The sequence shown here is derived from an EMBL/GenBank/DDBJ whole genome shotgun (WGS) entry which is preliminary data.</text>
</comment>
<organism evidence="2 3">
    <name type="scientific">Paramecium sonneborni</name>
    <dbReference type="NCBI Taxonomy" id="65129"/>
    <lineage>
        <taxon>Eukaryota</taxon>
        <taxon>Sar</taxon>
        <taxon>Alveolata</taxon>
        <taxon>Ciliophora</taxon>
        <taxon>Intramacronucleata</taxon>
        <taxon>Oligohymenophorea</taxon>
        <taxon>Peniculida</taxon>
        <taxon>Parameciidae</taxon>
        <taxon>Paramecium</taxon>
    </lineage>
</organism>
<keyword evidence="3" id="KW-1185">Reference proteome</keyword>